<keyword evidence="1" id="KW-0472">Membrane</keyword>
<dbReference type="EMBL" id="NMRN01000087">
    <property type="protein sequence ID" value="PAS91424.1"/>
    <property type="molecule type" value="Genomic_DNA"/>
</dbReference>
<dbReference type="InterPro" id="IPR013767">
    <property type="entry name" value="PAS_fold"/>
</dbReference>
<dbReference type="InterPro" id="IPR000014">
    <property type="entry name" value="PAS"/>
</dbReference>
<organism evidence="4 5">
    <name type="scientific">Candidatus Dactylopiibacterium carminicum</name>
    <dbReference type="NCBI Taxonomy" id="857335"/>
    <lineage>
        <taxon>Bacteria</taxon>
        <taxon>Pseudomonadati</taxon>
        <taxon>Pseudomonadota</taxon>
        <taxon>Betaproteobacteria</taxon>
        <taxon>Rhodocyclales</taxon>
        <taxon>Rhodocyclaceae</taxon>
        <taxon>Candidatus Dactylopiibacterium</taxon>
    </lineage>
</organism>
<dbReference type="InterPro" id="IPR035965">
    <property type="entry name" value="PAS-like_dom_sf"/>
</dbReference>
<dbReference type="CDD" id="cd00130">
    <property type="entry name" value="PAS"/>
    <property type="match status" value="1"/>
</dbReference>
<evidence type="ECO:0000256" key="1">
    <source>
        <dbReference type="SAM" id="Phobius"/>
    </source>
</evidence>
<keyword evidence="6" id="KW-1185">Reference proteome</keyword>
<dbReference type="OrthoDB" id="9782588at2"/>
<dbReference type="EMBL" id="MDUX01000085">
    <property type="protein sequence ID" value="KAF7597835.1"/>
    <property type="molecule type" value="Genomic_DNA"/>
</dbReference>
<keyword evidence="1" id="KW-1133">Transmembrane helix</keyword>
<dbReference type="CDD" id="cd18773">
    <property type="entry name" value="PDC1_HK_sensor"/>
    <property type="match status" value="1"/>
</dbReference>
<accession>A0A272EMT6</accession>
<dbReference type="PROSITE" id="PS50112">
    <property type="entry name" value="PAS"/>
    <property type="match status" value="1"/>
</dbReference>
<name>A0A272EMT6_9RHOO</name>
<evidence type="ECO:0000313" key="5">
    <source>
        <dbReference type="Proteomes" id="UP000216107"/>
    </source>
</evidence>
<gene>
    <name evidence="3" type="ORF">BGI27_16570</name>
    <name evidence="4" type="ORF">CGU29_16520</name>
</gene>
<evidence type="ECO:0000313" key="4">
    <source>
        <dbReference type="EMBL" id="PAS91424.1"/>
    </source>
</evidence>
<dbReference type="Proteomes" id="UP000216107">
    <property type="component" value="Unassembled WGS sequence"/>
</dbReference>
<reference evidence="3 6" key="1">
    <citation type="submission" date="2016-08" db="EMBL/GenBank/DDBJ databases">
        <title>Candidatus Dactylopiibacterium carminicum genome sequence.</title>
        <authorList>
            <person name="Ramirez-Puebla S.T."/>
            <person name="Ormeno-Orrillo E."/>
            <person name="Vera-Ponce De Leon A."/>
            <person name="Luis L."/>
            <person name="Sanchez-Flores A."/>
            <person name="Monica R."/>
            <person name="Martinez-Romero E."/>
        </authorList>
    </citation>
    <scope>NUCLEOTIDE SEQUENCE [LARGE SCALE GENOMIC DNA]</scope>
    <source>
        <strain evidence="3">END1</strain>
    </source>
</reference>
<dbReference type="Proteomes" id="UP000623509">
    <property type="component" value="Unassembled WGS sequence"/>
</dbReference>
<keyword evidence="1" id="KW-0812">Transmembrane</keyword>
<proteinExistence type="predicted"/>
<dbReference type="NCBIfam" id="TIGR00229">
    <property type="entry name" value="sensory_box"/>
    <property type="match status" value="1"/>
</dbReference>
<protein>
    <submittedName>
        <fullName evidence="3">PAS domain S-box protein</fullName>
    </submittedName>
</protein>
<comment type="caution">
    <text evidence="4">The sequence shown here is derived from an EMBL/GenBank/DDBJ whole genome shotgun (WGS) entry which is preliminary data.</text>
</comment>
<dbReference type="SUPFAM" id="SSF55785">
    <property type="entry name" value="PYP-like sensor domain (PAS domain)"/>
    <property type="match status" value="1"/>
</dbReference>
<evidence type="ECO:0000313" key="3">
    <source>
        <dbReference type="EMBL" id="KAF7597835.1"/>
    </source>
</evidence>
<dbReference type="Gene3D" id="3.30.450.20">
    <property type="entry name" value="PAS domain"/>
    <property type="match status" value="2"/>
</dbReference>
<feature type="transmembrane region" description="Helical" evidence="1">
    <location>
        <begin position="279"/>
        <end position="299"/>
    </location>
</feature>
<evidence type="ECO:0000259" key="2">
    <source>
        <dbReference type="PROSITE" id="PS50112"/>
    </source>
</evidence>
<reference evidence="4 5" key="2">
    <citation type="submission" date="2017-07" db="EMBL/GenBank/DDBJ databases">
        <title>Candidatus Dactylopiibacterium carminicum, a nitrogen-fixing symbiont of the cochineal insect Dactylopius coccus and Dactylopius opuntiae (Hemiptera: Coccoidea: Dactylopiidae).</title>
        <authorList>
            <person name="Vera A."/>
        </authorList>
    </citation>
    <scope>NUCLEOTIDE SEQUENCE [LARGE SCALE GENOMIC DNA]</scope>
    <source>
        <strain evidence="4 5">NFDCM</strain>
    </source>
</reference>
<dbReference type="Pfam" id="PF00989">
    <property type="entry name" value="PAS"/>
    <property type="match status" value="1"/>
</dbReference>
<feature type="domain" description="PAS" evidence="2">
    <location>
        <begin position="333"/>
        <end position="380"/>
    </location>
</feature>
<dbReference type="SMART" id="SM00091">
    <property type="entry name" value="PAS"/>
    <property type="match status" value="1"/>
</dbReference>
<dbReference type="RefSeq" id="WP_095525927.1">
    <property type="nucleotide sequence ID" value="NZ_MDUX01000085.1"/>
</dbReference>
<evidence type="ECO:0000313" key="6">
    <source>
        <dbReference type="Proteomes" id="UP000623509"/>
    </source>
</evidence>
<dbReference type="AlphaFoldDB" id="A0A272EMT6"/>
<dbReference type="GO" id="GO:0006355">
    <property type="term" value="P:regulation of DNA-templated transcription"/>
    <property type="evidence" value="ECO:0007669"/>
    <property type="project" value="InterPro"/>
</dbReference>
<sequence>MKWMLRHRLTVAVVLVILVIDAGLMALREQRREELLNQGVLRMQLASGVTVERLDWLIEAQKNVLFGLADTLRASGLPKAPNVSIYHLLQRRQAASKGVAWLALHGPDGRLLGRSGSWPVPTQCSEPPDYFKDQLSLKSQGLIFGEPERDCLTGVEFVSITLAVRSELNEFLGVLVAAIRPAEIATLIAETALPDGFDLHLLNGQGQEILCYNSDGPCSVPKSVAMGSAHALPQGGRFGDPRLDARVGFVLASPHHPYRVVVCAANERLLTAWRAEHHLYLLIGGASNIALVLLVVITLRHVRRRREALTALAEANYHLKARVALRTGALERSKAQARIFMNAARDAILVADADERILEYNHAAERLYGYSRAEVLGRKLGMLVADGDSRQDIARIHASFNEQGSSAISRLEMYARHKMVTRSRSRSASAASLPQVGACLSAWCEISASRSVRRQSCACRLPGC</sequence>